<name>A0AA37UBQ1_9MICO</name>
<dbReference type="AlphaFoldDB" id="A0AA37UBQ1"/>
<accession>A0AA37UBQ1</accession>
<keyword evidence="2" id="KW-1185">Reference proteome</keyword>
<dbReference type="Proteomes" id="UP001157160">
    <property type="component" value="Unassembled WGS sequence"/>
</dbReference>
<evidence type="ECO:0000313" key="1">
    <source>
        <dbReference type="EMBL" id="GMA27858.1"/>
    </source>
</evidence>
<reference evidence="1 2" key="1">
    <citation type="journal article" date="2014" name="Int. J. Syst. Evol. Microbiol.">
        <title>Complete genome sequence of Corynebacterium casei LMG S-19264T (=DSM 44701T), isolated from a smear-ripened cheese.</title>
        <authorList>
            <consortium name="US DOE Joint Genome Institute (JGI-PGF)"/>
            <person name="Walter F."/>
            <person name="Albersmeier A."/>
            <person name="Kalinowski J."/>
            <person name="Ruckert C."/>
        </authorList>
    </citation>
    <scope>NUCLEOTIDE SEQUENCE [LARGE SCALE GENOMIC DNA]</scope>
    <source>
        <strain evidence="1 2">NBRC 112289</strain>
    </source>
</reference>
<sequence>MRVTKREHACQILEKDGRRLVIDPGTFTAPFHVEDVAAVVITHEHPDHWTPEHLERIFAANPEARLYGPAGVVAAAEGFDVGEIEAGDELQSGPFALEFFGAEHAVIHESIPVIDNVGVLVDDAYFYGGDALLPPGRHVRTLAAPAGAPWLKIGDAIDYVLAVRPALVIPVHEAVLSDAGHGFADQRLAWAAEQGGGRYTRLAAGDSLEV</sequence>
<evidence type="ECO:0000313" key="2">
    <source>
        <dbReference type="Proteomes" id="UP001157160"/>
    </source>
</evidence>
<dbReference type="EMBL" id="BSUL01000001">
    <property type="protein sequence ID" value="GMA27858.1"/>
    <property type="molecule type" value="Genomic_DNA"/>
</dbReference>
<organism evidence="1 2">
    <name type="scientific">Arenivirga flava</name>
    <dbReference type="NCBI Taxonomy" id="1930060"/>
    <lineage>
        <taxon>Bacteria</taxon>
        <taxon>Bacillati</taxon>
        <taxon>Actinomycetota</taxon>
        <taxon>Actinomycetes</taxon>
        <taxon>Micrococcales</taxon>
        <taxon>Microbacteriaceae</taxon>
        <taxon>Arenivirga</taxon>
    </lineage>
</organism>
<dbReference type="Gene3D" id="3.60.15.10">
    <property type="entry name" value="Ribonuclease Z/Hydroxyacylglutathione hydrolase-like"/>
    <property type="match status" value="1"/>
</dbReference>
<gene>
    <name evidence="1" type="ORF">GCM10025874_11110</name>
</gene>
<dbReference type="RefSeq" id="WP_284230809.1">
    <property type="nucleotide sequence ID" value="NZ_BSUL01000001.1"/>
</dbReference>
<dbReference type="SUPFAM" id="SSF56281">
    <property type="entry name" value="Metallo-hydrolase/oxidoreductase"/>
    <property type="match status" value="1"/>
</dbReference>
<dbReference type="PANTHER" id="PTHR43546:SF3">
    <property type="entry name" value="UPF0173 METAL-DEPENDENT HYDROLASE MJ1163"/>
    <property type="match status" value="1"/>
</dbReference>
<comment type="caution">
    <text evidence="1">The sequence shown here is derived from an EMBL/GenBank/DDBJ whole genome shotgun (WGS) entry which is preliminary data.</text>
</comment>
<dbReference type="PANTHER" id="PTHR43546">
    <property type="entry name" value="UPF0173 METAL-DEPENDENT HYDROLASE MJ1163-RELATED"/>
    <property type="match status" value="1"/>
</dbReference>
<dbReference type="Pfam" id="PF13483">
    <property type="entry name" value="Lactamase_B_3"/>
    <property type="match status" value="1"/>
</dbReference>
<protein>
    <submittedName>
        <fullName evidence="1">MBL fold metallo-hydrolase</fullName>
    </submittedName>
</protein>
<proteinExistence type="predicted"/>
<dbReference type="InterPro" id="IPR050114">
    <property type="entry name" value="UPF0173_UPF0282_UlaG_hydrolase"/>
</dbReference>
<dbReference type="InterPro" id="IPR036866">
    <property type="entry name" value="RibonucZ/Hydroxyglut_hydro"/>
</dbReference>